<sequence>MTVPARLPLLGLVGGVVAALLAVVAAAAFSGAALPSALLDPGAVVRWGLPVATVLVELTASVALGALVLAAFVLPRGGGRSGSDGRAWPSTMLVASVAAGAWAVLSLVHLVLTYGSISGTPLSSPSFGSELGLFVTQVSLGRTLLGITMIAAVSCALALLVTTPVGALGSALVVSAALAMQAATGHTVGSTNHELAISSLFLHLAGAAVWIGGLGALALVARRLGRDLAPTVARYSSIAAWCFVAVAVSGAVNGAIRLGGLDGVTSRYGLLLVAKVVLFAVLGGLGWAHRRLVVRRLHEVAAGPAGARQASAGVPGVFWRLVAVELAVMGAVSGVAAALGSSAPPIPQEPPTDPTPAELVTGHALPPAPTAELWLTSFRWDLVPALGCLAALVVYLRWVRRLRARGDQWPVLRTASLVVGVVIFAWTTSGGAAVYGHVLFSAHMIQHMTLVMIVPVFIALSAPVTLAARALPSRTDGSRGPREWLLGLVHSRWAGFFANPVVAAVNFAGSMIVFYYTDLFSLALTTYLGHLLMIAHFTLAGYLFVNALVGVDPGPTRPSHALRLLLLFATMAFHAFFGVALVSSETLLVPDWFGLLGRPWGPPALEDQQIGGAITWGIGELPMLFLAIAVAISWTRDDERTARRRDRAADRDGDAELEAYNEMLAARAGTTEQPRRG</sequence>
<comment type="subcellular location">
    <subcellularLocation>
        <location evidence="1">Cell membrane</location>
        <topology evidence="1">Multi-pass membrane protein</topology>
    </subcellularLocation>
</comment>
<feature type="transmembrane region" description="Helical" evidence="6">
    <location>
        <begin position="317"/>
        <end position="339"/>
    </location>
</feature>
<feature type="transmembrane region" description="Helical" evidence="6">
    <location>
        <begin position="87"/>
        <end position="111"/>
    </location>
</feature>
<feature type="transmembrane region" description="Helical" evidence="6">
    <location>
        <begin position="613"/>
        <end position="635"/>
    </location>
</feature>
<feature type="transmembrane region" description="Helical" evidence="6">
    <location>
        <begin position="232"/>
        <end position="256"/>
    </location>
</feature>
<proteinExistence type="predicted"/>
<dbReference type="Pfam" id="PF05425">
    <property type="entry name" value="CopD"/>
    <property type="match status" value="1"/>
</dbReference>
<dbReference type="GO" id="GO:0005886">
    <property type="term" value="C:plasma membrane"/>
    <property type="evidence" value="ECO:0007669"/>
    <property type="project" value="UniProtKB-SubCell"/>
</dbReference>
<evidence type="ECO:0000256" key="5">
    <source>
        <dbReference type="ARBA" id="ARBA00023136"/>
    </source>
</evidence>
<feature type="transmembrane region" description="Helical" evidence="6">
    <location>
        <begin position="561"/>
        <end position="582"/>
    </location>
</feature>
<keyword evidence="2" id="KW-1003">Cell membrane</keyword>
<dbReference type="PANTHER" id="PTHR34820">
    <property type="entry name" value="INNER MEMBRANE PROTEIN YEBZ"/>
    <property type="match status" value="1"/>
</dbReference>
<dbReference type="GO" id="GO:0006825">
    <property type="term" value="P:copper ion transport"/>
    <property type="evidence" value="ECO:0007669"/>
    <property type="project" value="InterPro"/>
</dbReference>
<keyword evidence="3 6" id="KW-0812">Transmembrane</keyword>
<feature type="transmembrane region" description="Helical" evidence="6">
    <location>
        <begin position="382"/>
        <end position="399"/>
    </location>
</feature>
<feature type="transmembrane region" description="Helical" evidence="6">
    <location>
        <begin position="157"/>
        <end position="180"/>
    </location>
</feature>
<dbReference type="Pfam" id="PF09678">
    <property type="entry name" value="Caa3_CtaG"/>
    <property type="match status" value="1"/>
</dbReference>
<feature type="transmembrane region" description="Helical" evidence="6">
    <location>
        <begin position="411"/>
        <end position="438"/>
    </location>
</feature>
<keyword evidence="5 6" id="KW-0472">Membrane</keyword>
<feature type="transmembrane region" description="Helical" evidence="6">
    <location>
        <begin position="200"/>
        <end position="220"/>
    </location>
</feature>
<evidence type="ECO:0000256" key="4">
    <source>
        <dbReference type="ARBA" id="ARBA00022989"/>
    </source>
</evidence>
<feature type="domain" description="Copper resistance protein D" evidence="7">
    <location>
        <begin position="231"/>
        <end position="339"/>
    </location>
</feature>
<evidence type="ECO:0000313" key="8">
    <source>
        <dbReference type="EMBL" id="MBO1751042.1"/>
    </source>
</evidence>
<evidence type="ECO:0000313" key="9">
    <source>
        <dbReference type="Proteomes" id="UP000664209"/>
    </source>
</evidence>
<keyword evidence="9" id="KW-1185">Reference proteome</keyword>
<dbReference type="EMBL" id="JAGEMK010000002">
    <property type="protein sequence ID" value="MBO1751042.1"/>
    <property type="molecule type" value="Genomic_DNA"/>
</dbReference>
<feature type="transmembrane region" description="Helical" evidence="6">
    <location>
        <begin position="7"/>
        <end position="29"/>
    </location>
</feature>
<keyword evidence="4 6" id="KW-1133">Transmembrane helix</keyword>
<evidence type="ECO:0000256" key="3">
    <source>
        <dbReference type="ARBA" id="ARBA00022692"/>
    </source>
</evidence>
<reference evidence="8" key="1">
    <citation type="submission" date="2021-03" db="EMBL/GenBank/DDBJ databases">
        <title>Actinotalea soli sp. nov., isolated from soil.</title>
        <authorList>
            <person name="Ping W."/>
            <person name="Zhang J."/>
        </authorList>
    </citation>
    <scope>NUCLEOTIDE SEQUENCE</scope>
    <source>
        <strain evidence="8">BY-33</strain>
    </source>
</reference>
<organism evidence="8 9">
    <name type="scientific">Actinotalea soli</name>
    <dbReference type="NCBI Taxonomy" id="2819234"/>
    <lineage>
        <taxon>Bacteria</taxon>
        <taxon>Bacillati</taxon>
        <taxon>Actinomycetota</taxon>
        <taxon>Actinomycetes</taxon>
        <taxon>Micrococcales</taxon>
        <taxon>Cellulomonadaceae</taxon>
        <taxon>Actinotalea</taxon>
    </lineage>
</organism>
<dbReference type="InterPro" id="IPR032694">
    <property type="entry name" value="CopC/D"/>
</dbReference>
<feature type="transmembrane region" description="Helical" evidence="6">
    <location>
        <begin position="131"/>
        <end position="150"/>
    </location>
</feature>
<protein>
    <submittedName>
        <fullName evidence="8">Bifunctional copper resistance protein CopD/cytochrome c oxidase assembly protein</fullName>
    </submittedName>
</protein>
<feature type="transmembrane region" description="Helical" evidence="6">
    <location>
        <begin position="450"/>
        <end position="472"/>
    </location>
</feature>
<dbReference type="InterPro" id="IPR008457">
    <property type="entry name" value="Cu-R_CopD_dom"/>
</dbReference>
<accession>A0A939RSF5</accession>
<dbReference type="PANTHER" id="PTHR34820:SF4">
    <property type="entry name" value="INNER MEMBRANE PROTEIN YEBZ"/>
    <property type="match status" value="1"/>
</dbReference>
<feature type="transmembrane region" description="Helical" evidence="6">
    <location>
        <begin position="528"/>
        <end position="549"/>
    </location>
</feature>
<dbReference type="InterPro" id="IPR019108">
    <property type="entry name" value="Caa3_assmbl_CtaG-rel"/>
</dbReference>
<evidence type="ECO:0000256" key="2">
    <source>
        <dbReference type="ARBA" id="ARBA00022475"/>
    </source>
</evidence>
<evidence type="ECO:0000256" key="1">
    <source>
        <dbReference type="ARBA" id="ARBA00004651"/>
    </source>
</evidence>
<feature type="transmembrane region" description="Helical" evidence="6">
    <location>
        <begin position="268"/>
        <end position="288"/>
    </location>
</feature>
<gene>
    <name evidence="8" type="ORF">J4G33_04420</name>
</gene>
<feature type="transmembrane region" description="Helical" evidence="6">
    <location>
        <begin position="49"/>
        <end position="75"/>
    </location>
</feature>
<evidence type="ECO:0000256" key="6">
    <source>
        <dbReference type="SAM" id="Phobius"/>
    </source>
</evidence>
<evidence type="ECO:0000259" key="7">
    <source>
        <dbReference type="Pfam" id="PF05425"/>
    </source>
</evidence>
<dbReference type="Proteomes" id="UP000664209">
    <property type="component" value="Unassembled WGS sequence"/>
</dbReference>
<name>A0A939RSF5_9CELL</name>
<dbReference type="AlphaFoldDB" id="A0A939RSF5"/>
<feature type="transmembrane region" description="Helical" evidence="6">
    <location>
        <begin position="493"/>
        <end position="516"/>
    </location>
</feature>
<comment type="caution">
    <text evidence="8">The sequence shown here is derived from an EMBL/GenBank/DDBJ whole genome shotgun (WGS) entry which is preliminary data.</text>
</comment>